<keyword evidence="3" id="KW-1185">Reference proteome</keyword>
<keyword evidence="1" id="KW-0472">Membrane</keyword>
<keyword evidence="1" id="KW-0812">Transmembrane</keyword>
<protein>
    <submittedName>
        <fullName evidence="2">Uncharacterized protein</fullName>
    </submittedName>
</protein>
<reference evidence="3" key="1">
    <citation type="submission" date="2018-03" db="EMBL/GenBank/DDBJ databases">
        <title>Genome sequencing of Melaminivora sp. strain SC2-7.</title>
        <authorList>
            <person name="Kim S.-J."/>
            <person name="Heo J."/>
            <person name="Ahn J.-H."/>
            <person name="Kwon S.-W."/>
        </authorList>
    </citation>
    <scope>NUCLEOTIDE SEQUENCE [LARGE SCALE GENOMIC DNA]</scope>
    <source>
        <strain evidence="3">SC2-7</strain>
    </source>
</reference>
<dbReference type="AlphaFoldDB" id="A0A2P1NJV8"/>
<organism evidence="2 3">
    <name type="scientific">Pulveribacter suum</name>
    <dbReference type="NCBI Taxonomy" id="2116657"/>
    <lineage>
        <taxon>Bacteria</taxon>
        <taxon>Pseudomonadati</taxon>
        <taxon>Pseudomonadota</taxon>
        <taxon>Betaproteobacteria</taxon>
        <taxon>Burkholderiales</taxon>
        <taxon>Comamonadaceae</taxon>
        <taxon>Pulveribacter</taxon>
    </lineage>
</organism>
<dbReference type="Proteomes" id="UP000241829">
    <property type="component" value="Chromosome"/>
</dbReference>
<keyword evidence="1" id="KW-1133">Transmembrane helix</keyword>
<gene>
    <name evidence="2" type="ORF">C7H73_06125</name>
</gene>
<dbReference type="KEGG" id="melm:C7H73_06125"/>
<name>A0A2P1NJV8_9BURK</name>
<dbReference type="EMBL" id="CP027792">
    <property type="protein sequence ID" value="AVP57290.1"/>
    <property type="molecule type" value="Genomic_DNA"/>
</dbReference>
<feature type="transmembrane region" description="Helical" evidence="1">
    <location>
        <begin position="42"/>
        <end position="69"/>
    </location>
</feature>
<evidence type="ECO:0000313" key="2">
    <source>
        <dbReference type="EMBL" id="AVP57290.1"/>
    </source>
</evidence>
<proteinExistence type="predicted"/>
<evidence type="ECO:0000256" key="1">
    <source>
        <dbReference type="SAM" id="Phobius"/>
    </source>
</evidence>
<feature type="transmembrane region" description="Helical" evidence="1">
    <location>
        <begin position="81"/>
        <end position="103"/>
    </location>
</feature>
<accession>A0A2P1NJV8</accession>
<sequence>MFLLPVLILPFVLALALRRLIGIAWQLAHGRLRFASSRRALWVPAAALAYAGLLGYSLALFAALGHALFLATDRLPACLALAGYALAYPLVYFAAAWVFYYAFQRETPHPGPPT</sequence>
<evidence type="ECO:0000313" key="3">
    <source>
        <dbReference type="Proteomes" id="UP000241829"/>
    </source>
</evidence>